<protein>
    <submittedName>
        <fullName evidence="4">PH domain-containing protein</fullName>
    </submittedName>
</protein>
<gene>
    <name evidence="4" type="ORF">QSV35_16000</name>
</gene>
<organism evidence="4 5">
    <name type="scientific">Microbacterium candidum</name>
    <dbReference type="NCBI Taxonomy" id="3041922"/>
    <lineage>
        <taxon>Bacteria</taxon>
        <taxon>Bacillati</taxon>
        <taxon>Actinomycetota</taxon>
        <taxon>Actinomycetes</taxon>
        <taxon>Micrococcales</taxon>
        <taxon>Microbacteriaceae</taxon>
        <taxon>Microbacterium</taxon>
    </lineage>
</organism>
<feature type="domain" description="Low molecular weight protein antigen 6 PH" evidence="3">
    <location>
        <begin position="60"/>
        <end position="105"/>
    </location>
</feature>
<feature type="transmembrane region" description="Helical" evidence="2">
    <location>
        <begin position="40"/>
        <end position="59"/>
    </location>
</feature>
<dbReference type="RefSeq" id="WP_286289800.1">
    <property type="nucleotide sequence ID" value="NZ_JASXSZ010000005.1"/>
</dbReference>
<keyword evidence="2" id="KW-0812">Transmembrane</keyword>
<feature type="region of interest" description="Disordered" evidence="1">
    <location>
        <begin position="115"/>
        <end position="145"/>
    </location>
</feature>
<accession>A0ABT7N2B6</accession>
<evidence type="ECO:0000313" key="4">
    <source>
        <dbReference type="EMBL" id="MDL9980843.1"/>
    </source>
</evidence>
<sequence>MVERTRLVFRSNTNKFIAIASWCLLGLGVIAAFLTGSPRGLLGLVPIALIAFGIWELFWRPRVDVDDDGVTLVNQFHTIGIPWAKVVDVDTKWALTIVTPDRRYRASAAPAPGAVTRPNMTGAARTGRVSDGSIRKADAPGTDSGDAATIVRTRLQAMAEAGTLPIGEAATTRVTTRVHWLSIAALVVLAAASIAITYG</sequence>
<keyword evidence="5" id="KW-1185">Reference proteome</keyword>
<comment type="caution">
    <text evidence="4">The sequence shown here is derived from an EMBL/GenBank/DDBJ whole genome shotgun (WGS) entry which is preliminary data.</text>
</comment>
<feature type="transmembrane region" description="Helical" evidence="2">
    <location>
        <begin position="16"/>
        <end position="34"/>
    </location>
</feature>
<evidence type="ECO:0000259" key="3">
    <source>
        <dbReference type="Pfam" id="PF10756"/>
    </source>
</evidence>
<evidence type="ECO:0000256" key="1">
    <source>
        <dbReference type="SAM" id="MobiDB-lite"/>
    </source>
</evidence>
<dbReference type="InterPro" id="IPR019692">
    <property type="entry name" value="CFP-6_PH"/>
</dbReference>
<dbReference type="EMBL" id="JASXSZ010000005">
    <property type="protein sequence ID" value="MDL9980843.1"/>
    <property type="molecule type" value="Genomic_DNA"/>
</dbReference>
<feature type="transmembrane region" description="Helical" evidence="2">
    <location>
        <begin position="178"/>
        <end position="198"/>
    </location>
</feature>
<reference evidence="4 5" key="1">
    <citation type="submission" date="2023-06" db="EMBL/GenBank/DDBJ databases">
        <title>Microbacterium sp. nov., isolated from a waste landfill.</title>
        <authorList>
            <person name="Wen W."/>
        </authorList>
    </citation>
    <scope>NUCLEOTIDE SEQUENCE [LARGE SCALE GENOMIC DNA]</scope>
    <source>
        <strain evidence="4 5">ASV49</strain>
    </source>
</reference>
<evidence type="ECO:0000313" key="5">
    <source>
        <dbReference type="Proteomes" id="UP001235064"/>
    </source>
</evidence>
<dbReference type="Pfam" id="PF10756">
    <property type="entry name" value="bPH_6"/>
    <property type="match status" value="1"/>
</dbReference>
<name>A0ABT7N2B6_9MICO</name>
<keyword evidence="2" id="KW-1133">Transmembrane helix</keyword>
<dbReference type="Proteomes" id="UP001235064">
    <property type="component" value="Unassembled WGS sequence"/>
</dbReference>
<proteinExistence type="predicted"/>
<keyword evidence="2" id="KW-0472">Membrane</keyword>
<evidence type="ECO:0000256" key="2">
    <source>
        <dbReference type="SAM" id="Phobius"/>
    </source>
</evidence>